<keyword evidence="3" id="KW-0539">Nucleus</keyword>
<dbReference type="PANTHER" id="PTHR13405">
    <property type="entry name" value="NUCLEAR PORE COMPLEX PROTEIN NUP133"/>
    <property type="match status" value="1"/>
</dbReference>
<name>A0A2U1N298_ARTAN</name>
<dbReference type="GO" id="GO:0031080">
    <property type="term" value="C:nuclear pore outer ring"/>
    <property type="evidence" value="ECO:0007669"/>
    <property type="project" value="TreeGrafter"/>
</dbReference>
<sequence length="257" mass="29873">MAKEGFSNFVFKQMHNSKQFSKLMRLGEEFPTDLTIFLKERPDLLWLHEIFLHQFYSASETLHVIVSKLVTFIRRKALERVSGKSLHGLPLGKFDYDSIYILSIYHYAPKYASIFVAWRFSFLWAVIPFYKALESSGAKVMIYDLRSSTPLQVKDHMMLNNYQFTSEVITATYHNITGRKYNVIRIKKKLPKVNRNLALLEDEGNSYGYLALFNHEQSISAVITSVANIFTSFTEMKLSKNVSYKRMFMADILLIDG</sequence>
<comment type="subcellular location">
    <subcellularLocation>
        <location evidence="1">Nucleus</location>
    </subcellularLocation>
</comment>
<dbReference type="GO" id="GO:0017056">
    <property type="term" value="F:structural constituent of nuclear pore"/>
    <property type="evidence" value="ECO:0007669"/>
    <property type="project" value="InterPro"/>
</dbReference>
<gene>
    <name evidence="4" type="ORF">CTI12_AA314980</name>
</gene>
<dbReference type="AlphaFoldDB" id="A0A2U1N298"/>
<dbReference type="STRING" id="35608.A0A2U1N298"/>
<dbReference type="GO" id="GO:0006606">
    <property type="term" value="P:protein import into nucleus"/>
    <property type="evidence" value="ECO:0007669"/>
    <property type="project" value="TreeGrafter"/>
</dbReference>
<dbReference type="GO" id="GO:0016973">
    <property type="term" value="P:poly(A)+ mRNA export from nucleus"/>
    <property type="evidence" value="ECO:0007669"/>
    <property type="project" value="TreeGrafter"/>
</dbReference>
<evidence type="ECO:0000256" key="3">
    <source>
        <dbReference type="ARBA" id="ARBA00023242"/>
    </source>
</evidence>
<accession>A0A2U1N298</accession>
<reference evidence="4 5" key="1">
    <citation type="journal article" date="2018" name="Mol. Plant">
        <title>The genome of Artemisia annua provides insight into the evolution of Asteraceae family and artemisinin biosynthesis.</title>
        <authorList>
            <person name="Shen Q."/>
            <person name="Zhang L."/>
            <person name="Liao Z."/>
            <person name="Wang S."/>
            <person name="Yan T."/>
            <person name="Shi P."/>
            <person name="Liu M."/>
            <person name="Fu X."/>
            <person name="Pan Q."/>
            <person name="Wang Y."/>
            <person name="Lv Z."/>
            <person name="Lu X."/>
            <person name="Zhang F."/>
            <person name="Jiang W."/>
            <person name="Ma Y."/>
            <person name="Chen M."/>
            <person name="Hao X."/>
            <person name="Li L."/>
            <person name="Tang Y."/>
            <person name="Lv G."/>
            <person name="Zhou Y."/>
            <person name="Sun X."/>
            <person name="Brodelius P.E."/>
            <person name="Rose J.K.C."/>
            <person name="Tang K."/>
        </authorList>
    </citation>
    <scope>NUCLEOTIDE SEQUENCE [LARGE SCALE GENOMIC DNA]</scope>
    <source>
        <strain evidence="5">cv. Huhao1</strain>
        <tissue evidence="4">Leaf</tissue>
    </source>
</reference>
<dbReference type="InterPro" id="IPR037624">
    <property type="entry name" value="Nup133-like"/>
</dbReference>
<dbReference type="EMBL" id="PKPP01003790">
    <property type="protein sequence ID" value="PWA67655.1"/>
    <property type="molecule type" value="Genomic_DNA"/>
</dbReference>
<evidence type="ECO:0000256" key="2">
    <source>
        <dbReference type="ARBA" id="ARBA00022448"/>
    </source>
</evidence>
<keyword evidence="5" id="KW-1185">Reference proteome</keyword>
<keyword evidence="2" id="KW-0813">Transport</keyword>
<evidence type="ECO:0000256" key="1">
    <source>
        <dbReference type="ARBA" id="ARBA00004123"/>
    </source>
</evidence>
<protein>
    <submittedName>
        <fullName evidence="4">Nucleoporin, Nup133/Nup155-like, C-terminal</fullName>
    </submittedName>
</protein>
<dbReference type="GO" id="GO:0000972">
    <property type="term" value="P:transcription-dependent tethering of RNA polymerase II gene DNA at nuclear periphery"/>
    <property type="evidence" value="ECO:0007669"/>
    <property type="project" value="TreeGrafter"/>
</dbReference>
<dbReference type="Proteomes" id="UP000245207">
    <property type="component" value="Unassembled WGS sequence"/>
</dbReference>
<evidence type="ECO:0000313" key="5">
    <source>
        <dbReference type="Proteomes" id="UP000245207"/>
    </source>
</evidence>
<evidence type="ECO:0000313" key="4">
    <source>
        <dbReference type="EMBL" id="PWA67655.1"/>
    </source>
</evidence>
<proteinExistence type="predicted"/>
<dbReference type="OrthoDB" id="103454at2759"/>
<comment type="caution">
    <text evidence="4">The sequence shown here is derived from an EMBL/GenBank/DDBJ whole genome shotgun (WGS) entry which is preliminary data.</text>
</comment>
<organism evidence="4 5">
    <name type="scientific">Artemisia annua</name>
    <name type="common">Sweet wormwood</name>
    <dbReference type="NCBI Taxonomy" id="35608"/>
    <lineage>
        <taxon>Eukaryota</taxon>
        <taxon>Viridiplantae</taxon>
        <taxon>Streptophyta</taxon>
        <taxon>Embryophyta</taxon>
        <taxon>Tracheophyta</taxon>
        <taxon>Spermatophyta</taxon>
        <taxon>Magnoliopsida</taxon>
        <taxon>eudicotyledons</taxon>
        <taxon>Gunneridae</taxon>
        <taxon>Pentapetalae</taxon>
        <taxon>asterids</taxon>
        <taxon>campanulids</taxon>
        <taxon>Asterales</taxon>
        <taxon>Asteraceae</taxon>
        <taxon>Asteroideae</taxon>
        <taxon>Anthemideae</taxon>
        <taxon>Artemisiinae</taxon>
        <taxon>Artemisia</taxon>
    </lineage>
</organism>
<dbReference type="PANTHER" id="PTHR13405:SF11">
    <property type="entry name" value="NUCLEAR PORE COMPLEX PROTEIN NUP133"/>
    <property type="match status" value="1"/>
</dbReference>